<dbReference type="Proteomes" id="UP000567246">
    <property type="component" value="Unassembled WGS sequence"/>
</dbReference>
<keyword evidence="3" id="KW-1185">Reference proteome</keyword>
<feature type="region of interest" description="Disordered" evidence="1">
    <location>
        <begin position="55"/>
        <end position="126"/>
    </location>
</feature>
<reference evidence="2 3" key="1">
    <citation type="submission" date="2020-08" db="EMBL/GenBank/DDBJ databases">
        <title>Sequencing the genomes of 1000 actinobacteria strains.</title>
        <authorList>
            <person name="Klenk H.-P."/>
        </authorList>
    </citation>
    <scope>NUCLEOTIDE SEQUENCE [LARGE SCALE GENOMIC DNA]</scope>
    <source>
        <strain evidence="2 3">DSM 17945</strain>
    </source>
</reference>
<accession>A0A4Y8Z9L5</accession>
<feature type="compositionally biased region" description="Basic and acidic residues" evidence="1">
    <location>
        <begin position="70"/>
        <end position="91"/>
    </location>
</feature>
<gene>
    <name evidence="2" type="ORF">HDA33_001701</name>
</gene>
<name>A0A4Y8Z9L5_9MICC</name>
<feature type="compositionally biased region" description="Low complexity" evidence="1">
    <location>
        <begin position="92"/>
        <end position="103"/>
    </location>
</feature>
<dbReference type="RefSeq" id="WP_158493581.1">
    <property type="nucleotide sequence ID" value="NZ_BAABAG010000013.1"/>
</dbReference>
<organism evidence="2 3">
    <name type="scientific">Micrococcus endophyticus</name>
    <dbReference type="NCBI Taxonomy" id="455343"/>
    <lineage>
        <taxon>Bacteria</taxon>
        <taxon>Bacillati</taxon>
        <taxon>Actinomycetota</taxon>
        <taxon>Actinomycetes</taxon>
        <taxon>Micrococcales</taxon>
        <taxon>Micrococcaceae</taxon>
        <taxon>Micrococcus</taxon>
    </lineage>
</organism>
<dbReference type="AlphaFoldDB" id="A0A4Y8Z9L5"/>
<protein>
    <submittedName>
        <fullName evidence="2">Uncharacterized protein</fullName>
    </submittedName>
</protein>
<evidence type="ECO:0000313" key="2">
    <source>
        <dbReference type="EMBL" id="MBB5849137.1"/>
    </source>
</evidence>
<sequence>MRLITLGLGAALGYLLGSAEGRRNLEKMSQNAQKFWNDPKTQQKVGNLQETAQQKFADVKNSEQVQKATAKVEDTMNKNGSKDQVRDDRVTESNNENTTTASAHGADPDIVSDPSTPLGDEGPQTR</sequence>
<comment type="caution">
    <text evidence="2">The sequence shown here is derived from an EMBL/GenBank/DDBJ whole genome shotgun (WGS) entry which is preliminary data.</text>
</comment>
<evidence type="ECO:0000313" key="3">
    <source>
        <dbReference type="Proteomes" id="UP000567246"/>
    </source>
</evidence>
<dbReference type="EMBL" id="JACHMW010000001">
    <property type="protein sequence ID" value="MBB5849137.1"/>
    <property type="molecule type" value="Genomic_DNA"/>
</dbReference>
<evidence type="ECO:0000256" key="1">
    <source>
        <dbReference type="SAM" id="MobiDB-lite"/>
    </source>
</evidence>
<proteinExistence type="predicted"/>